<gene>
    <name evidence="1" type="ORF">F9U64_21545</name>
</gene>
<proteinExistence type="predicted"/>
<accession>A0A7C8KVK0</accession>
<name>A0A7C8KVK0_9BACI</name>
<keyword evidence="2" id="KW-1185">Reference proteome</keyword>
<protein>
    <submittedName>
        <fullName evidence="1">Uncharacterized protein</fullName>
    </submittedName>
</protein>
<organism evidence="1 2">
    <name type="scientific">Gracilibacillus oryzae</name>
    <dbReference type="NCBI Taxonomy" id="1672701"/>
    <lineage>
        <taxon>Bacteria</taxon>
        <taxon>Bacillati</taxon>
        <taxon>Bacillota</taxon>
        <taxon>Bacilli</taxon>
        <taxon>Bacillales</taxon>
        <taxon>Bacillaceae</taxon>
        <taxon>Gracilibacillus</taxon>
    </lineage>
</organism>
<dbReference type="RefSeq" id="WP_153406944.1">
    <property type="nucleotide sequence ID" value="NZ_ML762457.1"/>
</dbReference>
<comment type="caution">
    <text evidence="1">The sequence shown here is derived from an EMBL/GenBank/DDBJ whole genome shotgun (WGS) entry which is preliminary data.</text>
</comment>
<dbReference type="Proteomes" id="UP000480246">
    <property type="component" value="Unassembled WGS sequence"/>
</dbReference>
<dbReference type="EMBL" id="WEID01000124">
    <property type="protein sequence ID" value="KAB8125841.1"/>
    <property type="molecule type" value="Genomic_DNA"/>
</dbReference>
<reference evidence="1 2" key="1">
    <citation type="submission" date="2019-10" db="EMBL/GenBank/DDBJ databases">
        <title>Gracilibacillus sp. nov. isolated from rice seeds.</title>
        <authorList>
            <person name="He S."/>
        </authorList>
    </citation>
    <scope>NUCLEOTIDE SEQUENCE [LARGE SCALE GENOMIC DNA]</scope>
    <source>
        <strain evidence="1 2">TD8</strain>
    </source>
</reference>
<sequence>MKKILWSSIVLIILSWAGNYLYYQSKQLDAPIFLTHYYEADNHENLQFTFFYLTNKSNPVDVQYAEVAGMELYPVSSQGFTVWHGDMPQVQYEQAYRHHYLRSVTLKFPAMEMAFIDEQNEALSFSSMDVYFSDQTSLTADIGEVMIQPLQQGRDILHSTASGGSTNGRSFTSMTAEQALTITDISFPFDKVTDQVEVKIDHRSVREEQWNPSISSGSSNPLDGDWEHAPGKMIADNDLFPMSIAKNDSVRLLNYLNPDRRSYFEFGIYLNGITEDGKPFSAAARIIDRPYLDQAEVNEIIEERQES</sequence>
<evidence type="ECO:0000313" key="1">
    <source>
        <dbReference type="EMBL" id="KAB8125841.1"/>
    </source>
</evidence>
<dbReference type="OrthoDB" id="1905191at2"/>
<dbReference type="AlphaFoldDB" id="A0A7C8KVK0"/>
<evidence type="ECO:0000313" key="2">
    <source>
        <dbReference type="Proteomes" id="UP000480246"/>
    </source>
</evidence>